<name>A0A3D9CL73_9FLAO</name>
<feature type="transmembrane region" description="Helical" evidence="8">
    <location>
        <begin position="74"/>
        <end position="93"/>
    </location>
</feature>
<evidence type="ECO:0000256" key="3">
    <source>
        <dbReference type="ARBA" id="ARBA00022676"/>
    </source>
</evidence>
<evidence type="ECO:0000256" key="5">
    <source>
        <dbReference type="ARBA" id="ARBA00022692"/>
    </source>
</evidence>
<dbReference type="GO" id="GO:0005886">
    <property type="term" value="C:plasma membrane"/>
    <property type="evidence" value="ECO:0007669"/>
    <property type="project" value="UniProtKB-SubCell"/>
</dbReference>
<dbReference type="Pfam" id="PF11028">
    <property type="entry name" value="TMEM260-like"/>
    <property type="match status" value="1"/>
</dbReference>
<keyword evidence="10" id="KW-1185">Reference proteome</keyword>
<comment type="subcellular location">
    <subcellularLocation>
        <location evidence="1">Cell membrane</location>
        <topology evidence="1">Multi-pass membrane protein</topology>
    </subcellularLocation>
</comment>
<dbReference type="PANTHER" id="PTHR33908">
    <property type="entry name" value="MANNOSYLTRANSFERASE YKCB-RELATED"/>
    <property type="match status" value="1"/>
</dbReference>
<keyword evidence="5 8" id="KW-0812">Transmembrane</keyword>
<keyword evidence="4" id="KW-0808">Transferase</keyword>
<dbReference type="AlphaFoldDB" id="A0A3D9CL73"/>
<dbReference type="GO" id="GO:0009103">
    <property type="term" value="P:lipopolysaccharide biosynthetic process"/>
    <property type="evidence" value="ECO:0007669"/>
    <property type="project" value="UniProtKB-ARBA"/>
</dbReference>
<keyword evidence="6 8" id="KW-1133">Transmembrane helix</keyword>
<evidence type="ECO:0008006" key="11">
    <source>
        <dbReference type="Google" id="ProtNLM"/>
    </source>
</evidence>
<feature type="transmembrane region" description="Helical" evidence="8">
    <location>
        <begin position="189"/>
        <end position="210"/>
    </location>
</feature>
<evidence type="ECO:0000256" key="6">
    <source>
        <dbReference type="ARBA" id="ARBA00022989"/>
    </source>
</evidence>
<keyword evidence="2" id="KW-1003">Cell membrane</keyword>
<evidence type="ECO:0000313" key="10">
    <source>
        <dbReference type="Proteomes" id="UP000256769"/>
    </source>
</evidence>
<dbReference type="Proteomes" id="UP000256769">
    <property type="component" value="Unassembled WGS sequence"/>
</dbReference>
<evidence type="ECO:0000313" key="9">
    <source>
        <dbReference type="EMBL" id="REC66477.1"/>
    </source>
</evidence>
<dbReference type="RefSeq" id="WP_115959929.1">
    <property type="nucleotide sequence ID" value="NZ_CBCRVL010000003.1"/>
</dbReference>
<sequence>MNKYLSAVFIFFIFLAIYYSGSFTKIPFADAIGFVLPAEQGDFVTTATATTHFLYINTVIFIKNISGANAIEASRFLIIVSASLTVSIIYCTVRSITKLEWVSIVSTFIFGFSFSFWKNAEIVEVYTYNSLWLSLFFFSVVRSFVDDKKKYIILSGVFLGISFWVHIQNILLIPAFILFIYYFRKEMKYAYTSLLLFLLIFASITILNIFQGLSLSSPYTSERGSWLSDSFKKTVTQYIQDLIKSVVYIIYNFNIFTVPGIAGIYFLYRSNKKMFLVFFIGSVCIYGFATFYAVTDNYVFFIPFNMIFALSVGYGLSRIKYPVVKKISWICLFIPLFYVLSLKVVSFTEKGQDFDHYKKYKGGLEYYMLPWMNNNVGILEFTIDKKTAPDPIFWMTEEAEKYIELLKSKGFTEEEIRKL</sequence>
<feature type="transmembrane region" description="Helical" evidence="8">
    <location>
        <begin position="300"/>
        <end position="317"/>
    </location>
</feature>
<evidence type="ECO:0000256" key="4">
    <source>
        <dbReference type="ARBA" id="ARBA00022679"/>
    </source>
</evidence>
<comment type="caution">
    <text evidence="9">The sequence shown here is derived from an EMBL/GenBank/DDBJ whole genome shotgun (WGS) entry which is preliminary data.</text>
</comment>
<dbReference type="EMBL" id="QNUE01000008">
    <property type="protein sequence ID" value="REC66477.1"/>
    <property type="molecule type" value="Genomic_DNA"/>
</dbReference>
<feature type="transmembrane region" description="Helical" evidence="8">
    <location>
        <begin position="248"/>
        <end position="268"/>
    </location>
</feature>
<dbReference type="InterPro" id="IPR050297">
    <property type="entry name" value="LipidA_mod_glycosyltrf_83"/>
</dbReference>
<organism evidence="9 10">
    <name type="scientific">Chryseobacterium flavum</name>
    <dbReference type="NCBI Taxonomy" id="415851"/>
    <lineage>
        <taxon>Bacteria</taxon>
        <taxon>Pseudomonadati</taxon>
        <taxon>Bacteroidota</taxon>
        <taxon>Flavobacteriia</taxon>
        <taxon>Flavobacteriales</taxon>
        <taxon>Weeksellaceae</taxon>
        <taxon>Chryseobacterium group</taxon>
        <taxon>Chryseobacterium</taxon>
    </lineage>
</organism>
<reference evidence="9 10" key="1">
    <citation type="journal article" date="2007" name="Int. J. Syst. Evol. Microbiol.">
        <title>Chryseobacterium flavum sp. nov., isolated from polluted soil.</title>
        <authorList>
            <person name="Zhou Y."/>
            <person name="Dong J."/>
            <person name="Wang X."/>
            <person name="Huang X."/>
            <person name="Zhang K.Y."/>
            <person name="Zhang Y.Q."/>
            <person name="Guo Y.F."/>
            <person name="Lai R."/>
            <person name="Li W.J."/>
        </authorList>
    </citation>
    <scope>NUCLEOTIDE SEQUENCE [LARGE SCALE GENOMIC DNA]</scope>
    <source>
        <strain evidence="9 10">KCTC 12877</strain>
    </source>
</reference>
<dbReference type="OrthoDB" id="1232225at2"/>
<feature type="transmembrane region" description="Helical" evidence="8">
    <location>
        <begin position="7"/>
        <end position="23"/>
    </location>
</feature>
<gene>
    <name evidence="9" type="ORF">DRF59_11620</name>
</gene>
<evidence type="ECO:0000256" key="2">
    <source>
        <dbReference type="ARBA" id="ARBA00022475"/>
    </source>
</evidence>
<proteinExistence type="predicted"/>
<feature type="transmembrane region" description="Helical" evidence="8">
    <location>
        <begin position="126"/>
        <end position="145"/>
    </location>
</feature>
<feature type="transmembrane region" description="Helical" evidence="8">
    <location>
        <begin position="275"/>
        <end position="294"/>
    </location>
</feature>
<feature type="transmembrane region" description="Helical" evidence="8">
    <location>
        <begin position="329"/>
        <end position="348"/>
    </location>
</feature>
<evidence type="ECO:0000256" key="8">
    <source>
        <dbReference type="SAM" id="Phobius"/>
    </source>
</evidence>
<feature type="transmembrane region" description="Helical" evidence="8">
    <location>
        <begin position="151"/>
        <end position="182"/>
    </location>
</feature>
<accession>A0A3D9CL73</accession>
<dbReference type="GO" id="GO:0016763">
    <property type="term" value="F:pentosyltransferase activity"/>
    <property type="evidence" value="ECO:0007669"/>
    <property type="project" value="TreeGrafter"/>
</dbReference>
<feature type="transmembrane region" description="Helical" evidence="8">
    <location>
        <begin position="43"/>
        <end position="62"/>
    </location>
</feature>
<keyword evidence="7 8" id="KW-0472">Membrane</keyword>
<dbReference type="PANTHER" id="PTHR33908:SF11">
    <property type="entry name" value="MEMBRANE PROTEIN"/>
    <property type="match status" value="1"/>
</dbReference>
<evidence type="ECO:0000256" key="1">
    <source>
        <dbReference type="ARBA" id="ARBA00004651"/>
    </source>
</evidence>
<feature type="transmembrane region" description="Helical" evidence="8">
    <location>
        <begin position="99"/>
        <end position="117"/>
    </location>
</feature>
<protein>
    <recommendedName>
        <fullName evidence="11">DUF2723 domain-containing protein</fullName>
    </recommendedName>
</protein>
<keyword evidence="3" id="KW-0328">Glycosyltransferase</keyword>
<evidence type="ECO:0000256" key="7">
    <source>
        <dbReference type="ARBA" id="ARBA00023136"/>
    </source>
</evidence>
<dbReference type="InterPro" id="IPR021280">
    <property type="entry name" value="TMEM260-like"/>
</dbReference>